<evidence type="ECO:0000313" key="2">
    <source>
        <dbReference type="EMBL" id="CAI4214694.1"/>
    </source>
</evidence>
<reference evidence="2" key="1">
    <citation type="submission" date="2022-11" db="EMBL/GenBank/DDBJ databases">
        <authorList>
            <person name="Scott C."/>
            <person name="Bruce N."/>
        </authorList>
    </citation>
    <scope>NUCLEOTIDE SEQUENCE</scope>
</reference>
<dbReference type="OrthoDB" id="3467153at2759"/>
<accession>A0A9P1H2B1</accession>
<proteinExistence type="predicted"/>
<protein>
    <submittedName>
        <fullName evidence="2">Uncharacterized protein</fullName>
    </submittedName>
</protein>
<comment type="caution">
    <text evidence="2">The sequence shown here is derived from an EMBL/GenBank/DDBJ whole genome shotgun (WGS) entry which is preliminary data.</text>
</comment>
<dbReference type="Proteomes" id="UP000838763">
    <property type="component" value="Unassembled WGS sequence"/>
</dbReference>
<gene>
    <name evidence="2" type="ORF">PPNO1_LOCUS4421</name>
</gene>
<feature type="region of interest" description="Disordered" evidence="1">
    <location>
        <begin position="133"/>
        <end position="160"/>
    </location>
</feature>
<evidence type="ECO:0000256" key="1">
    <source>
        <dbReference type="SAM" id="MobiDB-lite"/>
    </source>
</evidence>
<dbReference type="EMBL" id="CALLCH030000012">
    <property type="protein sequence ID" value="CAI4214694.1"/>
    <property type="molecule type" value="Genomic_DNA"/>
</dbReference>
<keyword evidence="3" id="KW-1185">Reference proteome</keyword>
<evidence type="ECO:0000313" key="3">
    <source>
        <dbReference type="Proteomes" id="UP000838763"/>
    </source>
</evidence>
<dbReference type="AlphaFoldDB" id="A0A9P1H2B1"/>
<sequence>MRFSNLIAATAGFFSYHVSALAPVDLSPRSLEAREYQISEFEKRFIDTIEWEHSNQTVKLSKPIIWGVPLHDKLHGDCHVVGRYQTDQVHGTEMNFIDNGIVYLREPAAPVRVYGEGQNILMYDFGWREGAHAHGHDDHGPSHGRMKREKKGGSCKQNHGGKTCSQVYKINHGRCRRDHSSCIDYNGWRPNCKNKSDKWAFPGSDCYTAVARGHCWNEIPN</sequence>
<organism evidence="2 3">
    <name type="scientific">Parascedosporium putredinis</name>
    <dbReference type="NCBI Taxonomy" id="1442378"/>
    <lineage>
        <taxon>Eukaryota</taxon>
        <taxon>Fungi</taxon>
        <taxon>Dikarya</taxon>
        <taxon>Ascomycota</taxon>
        <taxon>Pezizomycotina</taxon>
        <taxon>Sordariomycetes</taxon>
        <taxon>Hypocreomycetidae</taxon>
        <taxon>Microascales</taxon>
        <taxon>Microascaceae</taxon>
        <taxon>Parascedosporium</taxon>
    </lineage>
</organism>
<name>A0A9P1H2B1_9PEZI</name>